<evidence type="ECO:0000313" key="4">
    <source>
        <dbReference type="EMBL" id="SDB89227.1"/>
    </source>
</evidence>
<dbReference type="Pfam" id="PF13464">
    <property type="entry name" value="RodZ_C"/>
    <property type="match status" value="1"/>
</dbReference>
<dbReference type="InterPro" id="IPR050400">
    <property type="entry name" value="Bact_Cytoskel_RodZ"/>
</dbReference>
<dbReference type="AlphaFoldDB" id="A0A1G6H4F6"/>
<reference evidence="5" key="1">
    <citation type="submission" date="2016-09" db="EMBL/GenBank/DDBJ databases">
        <authorList>
            <person name="Varghese N."/>
            <person name="Submissions S."/>
        </authorList>
    </citation>
    <scope>NUCLEOTIDE SEQUENCE [LARGE SCALE GENOMIC DNA]</scope>
    <source>
        <strain evidence="5">S5</strain>
    </source>
</reference>
<dbReference type="STRING" id="1612202.SAMN05421734_102230"/>
<sequence>MQIGERLKEARLEKELTIEDVQRLTKIQTRHLQAIERNDFSVMPGQFYAKAFIKEYASAVGLDPYVLMEEHQSELPQPDQEAPIQYTRSKHRDKQPSKSSPFATLLPTIFVVILIAAVGFFIWQIAMSPDDESPDEPQEVTETDDGVGDEVSLPPEEEEEDDEENDTDDEEDEENDNDTEDDSDEENDESDEEVEPTLTLESFENDQSIYYYESDEESFELSVDTTESSWLEVEDEDGESLHYATLQSSEAPISFDVPNEGYIYLRFGNPGSVSLSINDQEIELSEEIQPTAVQQLWLFVNEEPES</sequence>
<dbReference type="PANTHER" id="PTHR34475:SF1">
    <property type="entry name" value="CYTOSKELETON PROTEIN RODZ"/>
    <property type="match status" value="1"/>
</dbReference>
<feature type="region of interest" description="Disordered" evidence="1">
    <location>
        <begin position="71"/>
        <end position="100"/>
    </location>
</feature>
<dbReference type="Proteomes" id="UP000242949">
    <property type="component" value="Unassembled WGS sequence"/>
</dbReference>
<feature type="compositionally biased region" description="Acidic residues" evidence="1">
    <location>
        <begin position="129"/>
        <end position="148"/>
    </location>
</feature>
<dbReference type="GO" id="GO:0003677">
    <property type="term" value="F:DNA binding"/>
    <property type="evidence" value="ECO:0007669"/>
    <property type="project" value="InterPro"/>
</dbReference>
<dbReference type="Pfam" id="PF13413">
    <property type="entry name" value="HTH_25"/>
    <property type="match status" value="1"/>
</dbReference>
<dbReference type="CDD" id="cd00093">
    <property type="entry name" value="HTH_XRE"/>
    <property type="match status" value="1"/>
</dbReference>
<evidence type="ECO:0000256" key="2">
    <source>
        <dbReference type="SAM" id="Phobius"/>
    </source>
</evidence>
<feature type="compositionally biased region" description="Acidic residues" evidence="1">
    <location>
        <begin position="155"/>
        <end position="195"/>
    </location>
</feature>
<dbReference type="Gene3D" id="1.10.260.40">
    <property type="entry name" value="lambda repressor-like DNA-binding domains"/>
    <property type="match status" value="1"/>
</dbReference>
<keyword evidence="5" id="KW-1185">Reference proteome</keyword>
<name>A0A1G6H4F6_9BACI</name>
<organism evidence="4 5">
    <name type="scientific">Pelagirhabdus alkalitolerans</name>
    <dbReference type="NCBI Taxonomy" id="1612202"/>
    <lineage>
        <taxon>Bacteria</taxon>
        <taxon>Bacillati</taxon>
        <taxon>Bacillota</taxon>
        <taxon>Bacilli</taxon>
        <taxon>Bacillales</taxon>
        <taxon>Bacillaceae</taxon>
        <taxon>Pelagirhabdus</taxon>
    </lineage>
</organism>
<dbReference type="InterPro" id="IPR010982">
    <property type="entry name" value="Lambda_DNA-bd_dom_sf"/>
</dbReference>
<evidence type="ECO:0000313" key="5">
    <source>
        <dbReference type="Proteomes" id="UP000242949"/>
    </source>
</evidence>
<dbReference type="EMBL" id="FMYI01000002">
    <property type="protein sequence ID" value="SDB89227.1"/>
    <property type="molecule type" value="Genomic_DNA"/>
</dbReference>
<feature type="domain" description="Cytoskeleton protein RodZ-like C-terminal" evidence="3">
    <location>
        <begin position="224"/>
        <end position="287"/>
    </location>
</feature>
<keyword evidence="2" id="KW-0472">Membrane</keyword>
<evidence type="ECO:0000256" key="1">
    <source>
        <dbReference type="SAM" id="MobiDB-lite"/>
    </source>
</evidence>
<keyword evidence="2" id="KW-1133">Transmembrane helix</keyword>
<feature type="region of interest" description="Disordered" evidence="1">
    <location>
        <begin position="129"/>
        <end position="205"/>
    </location>
</feature>
<dbReference type="OrthoDB" id="9797543at2"/>
<dbReference type="InterPro" id="IPR001387">
    <property type="entry name" value="Cro/C1-type_HTH"/>
</dbReference>
<proteinExistence type="predicted"/>
<protein>
    <submittedName>
        <fullName evidence="4">Protein RodZ, contains Xre-like HTH and DUF4115 domains</fullName>
    </submittedName>
</protein>
<keyword evidence="2" id="KW-0812">Transmembrane</keyword>
<gene>
    <name evidence="4" type="ORF">SAMN05421734_102230</name>
</gene>
<dbReference type="PANTHER" id="PTHR34475">
    <property type="match status" value="1"/>
</dbReference>
<dbReference type="SUPFAM" id="SSF47413">
    <property type="entry name" value="lambda repressor-like DNA-binding domains"/>
    <property type="match status" value="1"/>
</dbReference>
<feature type="transmembrane region" description="Helical" evidence="2">
    <location>
        <begin position="102"/>
        <end position="123"/>
    </location>
</feature>
<accession>A0A1G6H4F6</accession>
<dbReference type="InterPro" id="IPR025194">
    <property type="entry name" value="RodZ-like_C"/>
</dbReference>
<evidence type="ECO:0000259" key="3">
    <source>
        <dbReference type="Pfam" id="PF13464"/>
    </source>
</evidence>